<evidence type="ECO:0000313" key="3">
    <source>
        <dbReference type="Proteomes" id="UP000000753"/>
    </source>
</evidence>
<dbReference type="InterPro" id="IPR000073">
    <property type="entry name" value="AB_hydrolase_1"/>
</dbReference>
<dbReference type="AlphaFoldDB" id="B8CPL0"/>
<evidence type="ECO:0000259" key="1">
    <source>
        <dbReference type="Pfam" id="PF12697"/>
    </source>
</evidence>
<gene>
    <name evidence="2" type="ordered locus">swp_2860</name>
</gene>
<organism evidence="2 3">
    <name type="scientific">Shewanella piezotolerans (strain WP3 / JCM 13877)</name>
    <dbReference type="NCBI Taxonomy" id="225849"/>
    <lineage>
        <taxon>Bacteria</taxon>
        <taxon>Pseudomonadati</taxon>
        <taxon>Pseudomonadota</taxon>
        <taxon>Gammaproteobacteria</taxon>
        <taxon>Alteromonadales</taxon>
        <taxon>Shewanellaceae</taxon>
        <taxon>Shewanella</taxon>
    </lineage>
</organism>
<proteinExistence type="predicted"/>
<dbReference type="Gene3D" id="3.40.50.1820">
    <property type="entry name" value="alpha/beta hydrolase"/>
    <property type="match status" value="1"/>
</dbReference>
<dbReference type="InterPro" id="IPR029058">
    <property type="entry name" value="AB_hydrolase_fold"/>
</dbReference>
<accession>B8CPL0</accession>
<dbReference type="EMBL" id="CP000472">
    <property type="protein sequence ID" value="ACJ29586.1"/>
    <property type="molecule type" value="Genomic_DNA"/>
</dbReference>
<dbReference type="eggNOG" id="COG2267">
    <property type="taxonomic scope" value="Bacteria"/>
</dbReference>
<dbReference type="PANTHER" id="PTHR43194">
    <property type="entry name" value="HYDROLASE ALPHA/BETA FOLD FAMILY"/>
    <property type="match status" value="1"/>
</dbReference>
<dbReference type="Proteomes" id="UP000000753">
    <property type="component" value="Chromosome"/>
</dbReference>
<name>B8CPL0_SHEPW</name>
<feature type="domain" description="AB hydrolase-1" evidence="1">
    <location>
        <begin position="2"/>
        <end position="210"/>
    </location>
</feature>
<dbReference type="GO" id="GO:0016787">
    <property type="term" value="F:hydrolase activity"/>
    <property type="evidence" value="ECO:0007669"/>
    <property type="project" value="UniProtKB-KW"/>
</dbReference>
<dbReference type="KEGG" id="swp:swp_2860"/>
<dbReference type="SUPFAM" id="SSF53474">
    <property type="entry name" value="alpha/beta-Hydrolases"/>
    <property type="match status" value="1"/>
</dbReference>
<reference evidence="2 3" key="1">
    <citation type="journal article" date="2008" name="PLoS ONE">
        <title>Environmental adaptation: genomic analysis of the piezotolerant and psychrotolerant deep-sea iron reducing bacterium Shewanella piezotolerans WP3.</title>
        <authorList>
            <person name="Wang F."/>
            <person name="Wang J."/>
            <person name="Jian H."/>
            <person name="Zhang B."/>
            <person name="Li S."/>
            <person name="Wang F."/>
            <person name="Zeng X."/>
            <person name="Gao L."/>
            <person name="Bartlett D.H."/>
            <person name="Yu J."/>
            <person name="Hu S."/>
            <person name="Xiao X."/>
        </authorList>
    </citation>
    <scope>NUCLEOTIDE SEQUENCE [LARGE SCALE GENOMIC DNA]</scope>
    <source>
        <strain evidence="3">WP3 / JCM 13877</strain>
    </source>
</reference>
<sequence length="217" mass="24050">MAHDIDIMALDSRGNGVFSSDKSPLSITEYAGALLEQIEEGDNCIIGLSMGGMIAIEMARLSPKKVSKVVIINTSAANLSPWYRRFSIYAVIDAYRTRNRDNGVDWSEATALKLSSEHLGTSPAMAKKWSKLRQQNRVRLHNAVRQLCACAYFKCCDRLQQPIFVFSGVLDKLVSPECSQSIAEHYRCQLVEFDNAGHDISLDNPAALIAQLKKALL</sequence>
<dbReference type="InterPro" id="IPR050228">
    <property type="entry name" value="Carboxylesterase_BioH"/>
</dbReference>
<dbReference type="PRINTS" id="PR00111">
    <property type="entry name" value="ABHYDROLASE"/>
</dbReference>
<protein>
    <submittedName>
        <fullName evidence="2">Hydrolase, alpha/beta fold family</fullName>
    </submittedName>
</protein>
<dbReference type="HOGENOM" id="CLU_075806_0_0_6"/>
<keyword evidence="2" id="KW-0378">Hydrolase</keyword>
<dbReference type="STRING" id="225849.swp_2860"/>
<dbReference type="PANTHER" id="PTHR43194:SF5">
    <property type="entry name" value="PIMELOYL-[ACYL-CARRIER PROTEIN] METHYL ESTER ESTERASE"/>
    <property type="match status" value="1"/>
</dbReference>
<keyword evidence="3" id="KW-1185">Reference proteome</keyword>
<dbReference type="Pfam" id="PF12697">
    <property type="entry name" value="Abhydrolase_6"/>
    <property type="match status" value="1"/>
</dbReference>
<evidence type="ECO:0000313" key="2">
    <source>
        <dbReference type="EMBL" id="ACJ29586.1"/>
    </source>
</evidence>